<name>A0A174ZNN7_9FIRM</name>
<dbReference type="STRING" id="39492.ERS852540_01115"/>
<feature type="region of interest" description="Disordered" evidence="1">
    <location>
        <begin position="137"/>
        <end position="160"/>
    </location>
</feature>
<evidence type="ECO:0000256" key="1">
    <source>
        <dbReference type="SAM" id="MobiDB-lite"/>
    </source>
</evidence>
<dbReference type="Proteomes" id="UP000095662">
    <property type="component" value="Unassembled WGS sequence"/>
</dbReference>
<gene>
    <name evidence="2" type="ORF">ERS852540_01115</name>
</gene>
<evidence type="ECO:0000313" key="2">
    <source>
        <dbReference type="EMBL" id="CUQ85521.1"/>
    </source>
</evidence>
<proteinExistence type="predicted"/>
<dbReference type="InterPro" id="IPR021686">
    <property type="entry name" value="DUF3268"/>
</dbReference>
<reference evidence="2 3" key="1">
    <citation type="submission" date="2015-09" db="EMBL/GenBank/DDBJ databases">
        <authorList>
            <consortium name="Pathogen Informatics"/>
        </authorList>
    </citation>
    <scope>NUCLEOTIDE SEQUENCE [LARGE SCALE GENOMIC DNA]</scope>
    <source>
        <strain evidence="2 3">2789STDY5834928</strain>
    </source>
</reference>
<evidence type="ECO:0000313" key="3">
    <source>
        <dbReference type="Proteomes" id="UP000095662"/>
    </source>
</evidence>
<dbReference type="AlphaFoldDB" id="A0A174ZNN7"/>
<protein>
    <submittedName>
        <fullName evidence="2">Protein of uncharacterized function (DUF3268)</fullName>
    </submittedName>
</protein>
<dbReference type="EMBL" id="CZBY01000007">
    <property type="protein sequence ID" value="CUQ85521.1"/>
    <property type="molecule type" value="Genomic_DNA"/>
</dbReference>
<dbReference type="OrthoDB" id="1028010at2"/>
<accession>A0A174ZNN7</accession>
<sequence>MNKKRRKGFNQSSVRCPYCGSPAVLRSADGIYRDNSKNTMLYVCKNYPACDSYVRVHTGTNIPVGSLANHELRSLRRTAHYYFDQLYKSGMMSKQDAYQWLADILAAPLSEAHIGYLGEYYCKEVIREARNLLENRNKKKNHAAPQRQPELKLLEGGAAS</sequence>
<organism evidence="2 3">
    <name type="scientific">[Eubacterium] siraeum</name>
    <dbReference type="NCBI Taxonomy" id="39492"/>
    <lineage>
        <taxon>Bacteria</taxon>
        <taxon>Bacillati</taxon>
        <taxon>Bacillota</taxon>
        <taxon>Clostridia</taxon>
        <taxon>Eubacteriales</taxon>
        <taxon>Oscillospiraceae</taxon>
        <taxon>Oscillospiraceae incertae sedis</taxon>
    </lineage>
</organism>
<dbReference type="Pfam" id="PF11672">
    <property type="entry name" value="DUF3268"/>
    <property type="match status" value="1"/>
</dbReference>